<keyword evidence="5 12" id="KW-0963">Cytoplasm</keyword>
<dbReference type="Proteomes" id="UP000178622">
    <property type="component" value="Unassembled WGS sequence"/>
</dbReference>
<keyword evidence="6 12" id="KW-0698">rRNA processing</keyword>
<dbReference type="Pfam" id="PF04452">
    <property type="entry name" value="Methyltrans_RNA"/>
    <property type="match status" value="1"/>
</dbReference>
<evidence type="ECO:0000256" key="9">
    <source>
        <dbReference type="ARBA" id="ARBA00022691"/>
    </source>
</evidence>
<accession>A0A1E8GK58</accession>
<protein>
    <recommendedName>
        <fullName evidence="4 12">Ribosomal RNA small subunit methyltransferase E</fullName>
        <ecNumber evidence="3 12">2.1.1.193</ecNumber>
    </recommendedName>
</protein>
<evidence type="ECO:0000256" key="4">
    <source>
        <dbReference type="ARBA" id="ARBA00013673"/>
    </source>
</evidence>
<dbReference type="STRING" id="1859473.BG261_06630"/>
<comment type="catalytic activity">
    <reaction evidence="11 12">
        <text>uridine(1498) in 16S rRNA + S-adenosyl-L-methionine = N(3)-methyluridine(1498) in 16S rRNA + S-adenosyl-L-homocysteine + H(+)</text>
        <dbReference type="Rhea" id="RHEA:42920"/>
        <dbReference type="Rhea" id="RHEA-COMP:10283"/>
        <dbReference type="Rhea" id="RHEA-COMP:10284"/>
        <dbReference type="ChEBI" id="CHEBI:15378"/>
        <dbReference type="ChEBI" id="CHEBI:57856"/>
        <dbReference type="ChEBI" id="CHEBI:59789"/>
        <dbReference type="ChEBI" id="CHEBI:65315"/>
        <dbReference type="ChEBI" id="CHEBI:74502"/>
        <dbReference type="EC" id="2.1.1.193"/>
    </reaction>
</comment>
<evidence type="ECO:0000259" key="13">
    <source>
        <dbReference type="Pfam" id="PF04452"/>
    </source>
</evidence>
<dbReference type="FunFam" id="3.40.1280.10:FF:000020">
    <property type="entry name" value="Ribosomal RNA small subunit methyltransferase E"/>
    <property type="match status" value="1"/>
</dbReference>
<evidence type="ECO:0000256" key="1">
    <source>
        <dbReference type="ARBA" id="ARBA00004496"/>
    </source>
</evidence>
<keyword evidence="8 12" id="KW-0808">Transferase</keyword>
<dbReference type="PANTHER" id="PTHR30027">
    <property type="entry name" value="RIBOSOMAL RNA SMALL SUBUNIT METHYLTRANSFERASE E"/>
    <property type="match status" value="1"/>
</dbReference>
<dbReference type="Gene3D" id="3.40.1280.10">
    <property type="match status" value="1"/>
</dbReference>
<dbReference type="InterPro" id="IPR046887">
    <property type="entry name" value="RsmE_PUA-like"/>
</dbReference>
<proteinExistence type="inferred from homology"/>
<dbReference type="CDD" id="cd18084">
    <property type="entry name" value="RsmE-like"/>
    <property type="match status" value="1"/>
</dbReference>
<feature type="domain" description="Ribosomal RNA small subunit methyltransferase E methyltransferase" evidence="13">
    <location>
        <begin position="71"/>
        <end position="240"/>
    </location>
</feature>
<keyword evidence="16" id="KW-1185">Reference proteome</keyword>
<dbReference type="RefSeq" id="WP_070792962.1">
    <property type="nucleotide sequence ID" value="NZ_MKIR01000024.1"/>
</dbReference>
<comment type="subcellular location">
    <subcellularLocation>
        <location evidence="1 12">Cytoplasm</location>
    </subcellularLocation>
</comment>
<name>A0A1E8GK58_9LACT</name>
<evidence type="ECO:0000256" key="11">
    <source>
        <dbReference type="ARBA" id="ARBA00047944"/>
    </source>
</evidence>
<reference evidence="16" key="1">
    <citation type="submission" date="2016-09" db="EMBL/GenBank/DDBJ databases">
        <title>Draft genome sequence of a novel species of the family Streptococcaceae isolated from flowers.</title>
        <authorList>
            <person name="Chuah L.-O."/>
            <person name="Yap K.-P."/>
            <person name="Thong K.L."/>
            <person name="Liong M.T."/>
            <person name="Ahmad R."/>
            <person name="Rusul G."/>
        </authorList>
    </citation>
    <scope>NUCLEOTIDE SEQUENCE [LARGE SCALE GENOMIC DNA]</scope>
    <source>
        <strain evidence="16">DF1</strain>
    </source>
</reference>
<evidence type="ECO:0000256" key="2">
    <source>
        <dbReference type="ARBA" id="ARBA00005528"/>
    </source>
</evidence>
<organism evidence="15 16">
    <name type="scientific">Floricoccus tropicus</name>
    <dbReference type="NCBI Taxonomy" id="1859473"/>
    <lineage>
        <taxon>Bacteria</taxon>
        <taxon>Bacillati</taxon>
        <taxon>Bacillota</taxon>
        <taxon>Bacilli</taxon>
        <taxon>Lactobacillales</taxon>
        <taxon>Streptococcaceae</taxon>
        <taxon>Floricoccus</taxon>
    </lineage>
</organism>
<evidence type="ECO:0000313" key="16">
    <source>
        <dbReference type="Proteomes" id="UP000178622"/>
    </source>
</evidence>
<evidence type="ECO:0000256" key="7">
    <source>
        <dbReference type="ARBA" id="ARBA00022603"/>
    </source>
</evidence>
<dbReference type="SUPFAM" id="SSF88697">
    <property type="entry name" value="PUA domain-like"/>
    <property type="match status" value="1"/>
</dbReference>
<dbReference type="InterPro" id="IPR029028">
    <property type="entry name" value="Alpha/beta_knot_MTases"/>
</dbReference>
<evidence type="ECO:0000256" key="3">
    <source>
        <dbReference type="ARBA" id="ARBA00012328"/>
    </source>
</evidence>
<evidence type="ECO:0000256" key="5">
    <source>
        <dbReference type="ARBA" id="ARBA00022490"/>
    </source>
</evidence>
<dbReference type="InterPro" id="IPR015947">
    <property type="entry name" value="PUA-like_sf"/>
</dbReference>
<feature type="domain" description="Ribosomal RNA small subunit methyltransferase E PUA-like" evidence="14">
    <location>
        <begin position="21"/>
        <end position="56"/>
    </location>
</feature>
<dbReference type="EMBL" id="MKIR01000024">
    <property type="protein sequence ID" value="OFI48567.1"/>
    <property type="molecule type" value="Genomic_DNA"/>
</dbReference>
<keyword evidence="9 12" id="KW-0949">S-adenosyl-L-methionine</keyword>
<dbReference type="OrthoDB" id="9815641at2"/>
<evidence type="ECO:0000256" key="12">
    <source>
        <dbReference type="PIRNR" id="PIRNR015601"/>
    </source>
</evidence>
<dbReference type="InterPro" id="IPR046886">
    <property type="entry name" value="RsmE_MTase_dom"/>
</dbReference>
<keyword evidence="7 12" id="KW-0489">Methyltransferase</keyword>
<sequence>MQQYFIKKNASKIGFIIQIEDKDTFNHMFSVMRLKEGDEVQLVFNEEKLALAKVVENQNVQILEYLERDTELPVSVTIAVGFPKGDKLDFLAQKVTELGADKLWAFPADWSVTKLDGKKIAKRQERLSKICLGAAEQSKRLVIPEVKLFENKANFLGELKNFDHVLVAYEESAKEGENSTFVQALQEAKKGQKILIIFGPEGGISPSEIDRLVGLRAKLIGLGPRIMRAETAPLYALSSISFYLELLNKN</sequence>
<comment type="similarity">
    <text evidence="2 12">Belongs to the RNA methyltransferase RsmE family.</text>
</comment>
<dbReference type="SUPFAM" id="SSF75217">
    <property type="entry name" value="alpha/beta knot"/>
    <property type="match status" value="1"/>
</dbReference>
<dbReference type="Pfam" id="PF20260">
    <property type="entry name" value="PUA_4"/>
    <property type="match status" value="1"/>
</dbReference>
<comment type="caution">
    <text evidence="15">The sequence shown here is derived from an EMBL/GenBank/DDBJ whole genome shotgun (WGS) entry which is preliminary data.</text>
</comment>
<evidence type="ECO:0000256" key="10">
    <source>
        <dbReference type="ARBA" id="ARBA00025699"/>
    </source>
</evidence>
<evidence type="ECO:0000313" key="15">
    <source>
        <dbReference type="EMBL" id="OFI48567.1"/>
    </source>
</evidence>
<dbReference type="PANTHER" id="PTHR30027:SF3">
    <property type="entry name" value="16S RRNA (URACIL(1498)-N(3))-METHYLTRANSFERASE"/>
    <property type="match status" value="1"/>
</dbReference>
<gene>
    <name evidence="15" type="ORF">BG261_06630</name>
</gene>
<comment type="function">
    <text evidence="10 12">Specifically methylates the N3 position of the uracil ring of uridine 1498 (m3U1498) in 16S rRNA. Acts on the fully assembled 30S ribosomal subunit.</text>
</comment>
<dbReference type="NCBIfam" id="NF008691">
    <property type="entry name" value="PRK11713.1-4"/>
    <property type="match status" value="1"/>
</dbReference>
<dbReference type="InterPro" id="IPR029026">
    <property type="entry name" value="tRNA_m1G_MTases_N"/>
</dbReference>
<dbReference type="GO" id="GO:0070042">
    <property type="term" value="F:rRNA (uridine-N3-)-methyltransferase activity"/>
    <property type="evidence" value="ECO:0007669"/>
    <property type="project" value="TreeGrafter"/>
</dbReference>
<dbReference type="NCBIfam" id="TIGR00046">
    <property type="entry name" value="RsmE family RNA methyltransferase"/>
    <property type="match status" value="1"/>
</dbReference>
<evidence type="ECO:0000259" key="14">
    <source>
        <dbReference type="Pfam" id="PF20260"/>
    </source>
</evidence>
<dbReference type="AlphaFoldDB" id="A0A1E8GK58"/>
<dbReference type="GO" id="GO:0070475">
    <property type="term" value="P:rRNA base methylation"/>
    <property type="evidence" value="ECO:0007669"/>
    <property type="project" value="TreeGrafter"/>
</dbReference>
<evidence type="ECO:0000256" key="6">
    <source>
        <dbReference type="ARBA" id="ARBA00022552"/>
    </source>
</evidence>
<evidence type="ECO:0000256" key="8">
    <source>
        <dbReference type="ARBA" id="ARBA00022679"/>
    </source>
</evidence>
<dbReference type="InterPro" id="IPR006700">
    <property type="entry name" value="RsmE"/>
</dbReference>
<dbReference type="GO" id="GO:0005737">
    <property type="term" value="C:cytoplasm"/>
    <property type="evidence" value="ECO:0007669"/>
    <property type="project" value="UniProtKB-SubCell"/>
</dbReference>
<dbReference type="PIRSF" id="PIRSF015601">
    <property type="entry name" value="MTase_slr0722"/>
    <property type="match status" value="1"/>
</dbReference>
<dbReference type="EC" id="2.1.1.193" evidence="3 12"/>